<feature type="binding site" evidence="9">
    <location>
        <position position="19"/>
    </location>
    <ligand>
        <name>ATP</name>
        <dbReference type="ChEBI" id="CHEBI:30616"/>
    </ligand>
</feature>
<keyword evidence="3 9" id="KW-0808">Transferase</keyword>
<gene>
    <name evidence="9" type="primary">ackA</name>
    <name evidence="11" type="ORF">BTW07_05475</name>
</gene>
<comment type="pathway">
    <text evidence="9">Metabolic intermediate biosynthesis; acetyl-CoA biosynthesis; acetyl-CoA from acetate: step 1/2.</text>
</comment>
<keyword evidence="5 9" id="KW-0547">Nucleotide-binding</keyword>
<accession>A0A1Q8SUI6</accession>
<keyword evidence="2 9" id="KW-0963">Cytoplasm</keyword>
<dbReference type="EC" id="2.7.2.1" evidence="9"/>
<dbReference type="Pfam" id="PF00871">
    <property type="entry name" value="Acetate_kinase"/>
    <property type="match status" value="1"/>
</dbReference>
<keyword evidence="8 9" id="KW-0460">Magnesium</keyword>
<dbReference type="GO" id="GO:0005524">
    <property type="term" value="F:ATP binding"/>
    <property type="evidence" value="ECO:0007669"/>
    <property type="project" value="UniProtKB-KW"/>
</dbReference>
<dbReference type="GO" id="GO:0006083">
    <property type="term" value="P:acetate metabolic process"/>
    <property type="evidence" value="ECO:0007669"/>
    <property type="project" value="TreeGrafter"/>
</dbReference>
<evidence type="ECO:0000256" key="7">
    <source>
        <dbReference type="ARBA" id="ARBA00022840"/>
    </source>
</evidence>
<dbReference type="Gene3D" id="3.30.420.40">
    <property type="match status" value="2"/>
</dbReference>
<dbReference type="Proteomes" id="UP000186878">
    <property type="component" value="Unassembled WGS sequence"/>
</dbReference>
<feature type="active site" description="Proton donor/acceptor" evidence="9">
    <location>
        <position position="154"/>
    </location>
</feature>
<keyword evidence="4 9" id="KW-0479">Metal-binding</keyword>
<comment type="similarity">
    <text evidence="1 9 10">Belongs to the acetokinase family.</text>
</comment>
<dbReference type="InterPro" id="IPR043129">
    <property type="entry name" value="ATPase_NBD"/>
</dbReference>
<dbReference type="InterPro" id="IPR004372">
    <property type="entry name" value="Ac/propionate_kinase"/>
</dbReference>
<evidence type="ECO:0000313" key="12">
    <source>
        <dbReference type="Proteomes" id="UP000186878"/>
    </source>
</evidence>
<dbReference type="InterPro" id="IPR000890">
    <property type="entry name" value="Aliphatic_acid_kin_short-chain"/>
</dbReference>
<dbReference type="UniPathway" id="UPA00340">
    <property type="reaction ID" value="UER00458"/>
</dbReference>
<feature type="binding site" evidence="9">
    <location>
        <position position="97"/>
    </location>
    <ligand>
        <name>substrate</name>
    </ligand>
</feature>
<dbReference type="InterPro" id="IPR023865">
    <property type="entry name" value="Aliphatic_acid_kinase_CS"/>
</dbReference>
<evidence type="ECO:0000256" key="3">
    <source>
        <dbReference type="ARBA" id="ARBA00022679"/>
    </source>
</evidence>
<comment type="cofactor">
    <cofactor evidence="9">
        <name>Mg(2+)</name>
        <dbReference type="ChEBI" id="CHEBI:18420"/>
    </cofactor>
    <cofactor evidence="9">
        <name>Mn(2+)</name>
        <dbReference type="ChEBI" id="CHEBI:29035"/>
    </cofactor>
    <text evidence="9">Mg(2+). Can also accept Mn(2+).</text>
</comment>
<keyword evidence="7 9" id="KW-0067">ATP-binding</keyword>
<feature type="binding site" evidence="9">
    <location>
        <begin position="332"/>
        <end position="336"/>
    </location>
    <ligand>
        <name>ATP</name>
        <dbReference type="ChEBI" id="CHEBI:30616"/>
    </ligand>
</feature>
<dbReference type="EMBL" id="MSDO01000005">
    <property type="protein sequence ID" value="OLO05067.1"/>
    <property type="molecule type" value="Genomic_DNA"/>
</dbReference>
<feature type="binding site" evidence="9">
    <location>
        <position position="385"/>
    </location>
    <ligand>
        <name>Mg(2+)</name>
        <dbReference type="ChEBI" id="CHEBI:18420"/>
    </ligand>
</feature>
<evidence type="ECO:0000256" key="1">
    <source>
        <dbReference type="ARBA" id="ARBA00008748"/>
    </source>
</evidence>
<comment type="subunit">
    <text evidence="9">Homodimer.</text>
</comment>
<name>A0A1Q8SUI6_9GAMM</name>
<dbReference type="OrthoDB" id="9802453at2"/>
<keyword evidence="6 9" id="KW-0418">Kinase</keyword>
<organism evidence="11 12">
    <name type="scientific">Salinicola socius</name>
    <dbReference type="NCBI Taxonomy" id="404433"/>
    <lineage>
        <taxon>Bacteria</taxon>
        <taxon>Pseudomonadati</taxon>
        <taxon>Pseudomonadota</taxon>
        <taxon>Gammaproteobacteria</taxon>
        <taxon>Oceanospirillales</taxon>
        <taxon>Halomonadaceae</taxon>
        <taxon>Salinicola</taxon>
    </lineage>
</organism>
<reference evidence="11 12" key="1">
    <citation type="submission" date="2016-12" db="EMBL/GenBank/DDBJ databases">
        <title>Draft genome sequences of strains Salinicola socius SMB35, Salinicola sp. MH3R3-1 and Chromohalobacter sp. SMB17 from the Verkhnekamsk potash mining region of Russia.</title>
        <authorList>
            <person name="Mavrodi D.V."/>
            <person name="Olsson B.E."/>
            <person name="Korsakova E.S."/>
            <person name="Pyankova A."/>
            <person name="Mavrodi O.V."/>
            <person name="Plotnikova E.G."/>
        </authorList>
    </citation>
    <scope>NUCLEOTIDE SEQUENCE [LARGE SCALE GENOMIC DNA]</scope>
    <source>
        <strain evidence="11 12">SMB35</strain>
    </source>
</reference>
<dbReference type="PROSITE" id="PS01075">
    <property type="entry name" value="ACETATE_KINASE_1"/>
    <property type="match status" value="1"/>
</dbReference>
<comment type="caution">
    <text evidence="9">Lacks conserved residue(s) required for the propagation of feature annotation.</text>
</comment>
<dbReference type="STRING" id="404433.BTW07_05475"/>
<dbReference type="RefSeq" id="WP_075569164.1">
    <property type="nucleotide sequence ID" value="NZ_MSDO01000005.1"/>
</dbReference>
<evidence type="ECO:0000256" key="8">
    <source>
        <dbReference type="ARBA" id="ARBA00022842"/>
    </source>
</evidence>
<proteinExistence type="inferred from homology"/>
<protein>
    <recommendedName>
        <fullName evidence="9">Acetate kinase</fullName>
        <ecNumber evidence="9">2.7.2.1</ecNumber>
    </recommendedName>
    <alternativeName>
        <fullName evidence="9">Acetokinase</fullName>
    </alternativeName>
</protein>
<dbReference type="PANTHER" id="PTHR21060">
    <property type="entry name" value="ACETATE KINASE"/>
    <property type="match status" value="1"/>
</dbReference>
<comment type="subcellular location">
    <subcellularLocation>
        <location evidence="9">Cytoplasm</location>
    </subcellularLocation>
</comment>
<evidence type="ECO:0000256" key="6">
    <source>
        <dbReference type="ARBA" id="ARBA00022777"/>
    </source>
</evidence>
<dbReference type="PRINTS" id="PR00471">
    <property type="entry name" value="ACETATEKNASE"/>
</dbReference>
<dbReference type="PANTHER" id="PTHR21060:SF21">
    <property type="entry name" value="ACETATE KINASE"/>
    <property type="match status" value="1"/>
</dbReference>
<dbReference type="GO" id="GO:0005829">
    <property type="term" value="C:cytosol"/>
    <property type="evidence" value="ECO:0007669"/>
    <property type="project" value="TreeGrafter"/>
</dbReference>
<evidence type="ECO:0000256" key="2">
    <source>
        <dbReference type="ARBA" id="ARBA00022490"/>
    </source>
</evidence>
<dbReference type="GO" id="GO:0008776">
    <property type="term" value="F:acetate kinase activity"/>
    <property type="evidence" value="ECO:0007669"/>
    <property type="project" value="UniProtKB-UniRule"/>
</dbReference>
<dbReference type="GO" id="GO:0006085">
    <property type="term" value="P:acetyl-CoA biosynthetic process"/>
    <property type="evidence" value="ECO:0007669"/>
    <property type="project" value="UniProtKB-UniRule"/>
</dbReference>
<dbReference type="AlphaFoldDB" id="A0A1Q8SUI6"/>
<keyword evidence="12" id="KW-1185">Reference proteome</keyword>
<comment type="catalytic activity">
    <reaction evidence="9">
        <text>acetate + ATP = acetyl phosphate + ADP</text>
        <dbReference type="Rhea" id="RHEA:11352"/>
        <dbReference type="ChEBI" id="CHEBI:22191"/>
        <dbReference type="ChEBI" id="CHEBI:30089"/>
        <dbReference type="ChEBI" id="CHEBI:30616"/>
        <dbReference type="ChEBI" id="CHEBI:456216"/>
        <dbReference type="EC" id="2.7.2.1"/>
    </reaction>
</comment>
<evidence type="ECO:0000256" key="4">
    <source>
        <dbReference type="ARBA" id="ARBA00022723"/>
    </source>
</evidence>
<dbReference type="SUPFAM" id="SSF53067">
    <property type="entry name" value="Actin-like ATPase domain"/>
    <property type="match status" value="2"/>
</dbReference>
<evidence type="ECO:0000313" key="11">
    <source>
        <dbReference type="EMBL" id="OLO05067.1"/>
    </source>
</evidence>
<comment type="caution">
    <text evidence="11">The sequence shown here is derived from an EMBL/GenBank/DDBJ whole genome shotgun (WGS) entry which is preliminary data.</text>
</comment>
<evidence type="ECO:0000256" key="5">
    <source>
        <dbReference type="ARBA" id="ARBA00022741"/>
    </source>
</evidence>
<sequence>MAAPHPHIIALNAGSSSIKLSLYRLGDMAPPEFVAKAKVEKIGDSPHLSGELADGTGFLDETPGNHELADHDSAFARLHEALEQQFGELALAAVGHRIVHGGDRFAEPVVIDEATREGIAALTPMAPLHQPHHLEGIDAVSRFAPDTLQVACFDTSFHLEMPIVAQLTGLPYAFFAQGIRRFGFHGLSYEYIAGRLHEVDERLAEGRTIVAHLGNGASLCALKAGSSIDTTMSFTALDGLPMGTRSGALDPGLMLYLEHELGYSSEQLQSLLYHDSGLLGLSGLDSDMQTLLESDSPRAQLAVDFFVYRVAQEMGRMAVSLGGVDGIVFTAGIGEHAAPVRQAIIERLAPLWSVALEDAANRSAEPGCISTRDSAVAVHVIPTDEEVMIARHTWQLSRSNAGDGAHVPDSASDQN</sequence>
<feature type="binding site" evidence="9">
    <location>
        <begin position="212"/>
        <end position="216"/>
    </location>
    <ligand>
        <name>ATP</name>
        <dbReference type="ChEBI" id="CHEBI:30616"/>
    </ligand>
</feature>
<dbReference type="NCBIfam" id="TIGR00016">
    <property type="entry name" value="ackA"/>
    <property type="match status" value="1"/>
</dbReference>
<feature type="binding site" evidence="9">
    <location>
        <position position="12"/>
    </location>
    <ligand>
        <name>Mg(2+)</name>
        <dbReference type="ChEBI" id="CHEBI:18420"/>
    </ligand>
</feature>
<dbReference type="HAMAP" id="MF_00020">
    <property type="entry name" value="Acetate_kinase"/>
    <property type="match status" value="1"/>
</dbReference>
<comment type="function">
    <text evidence="9">Catalyzes the formation of acetyl phosphate from acetate and ATP. Can also catalyze the reverse reaction.</text>
</comment>
<dbReference type="PIRSF" id="PIRSF000722">
    <property type="entry name" value="Acetate_prop_kin"/>
    <property type="match status" value="1"/>
</dbReference>
<evidence type="ECO:0000256" key="10">
    <source>
        <dbReference type="RuleBase" id="RU003835"/>
    </source>
</evidence>
<feature type="site" description="Transition state stabilizer" evidence="9">
    <location>
        <position position="185"/>
    </location>
</feature>
<dbReference type="GO" id="GO:0000287">
    <property type="term" value="F:magnesium ion binding"/>
    <property type="evidence" value="ECO:0007669"/>
    <property type="project" value="UniProtKB-UniRule"/>
</dbReference>
<feature type="site" description="Transition state stabilizer" evidence="9">
    <location>
        <position position="245"/>
    </location>
</feature>
<dbReference type="PROSITE" id="PS01076">
    <property type="entry name" value="ACETATE_KINASE_2"/>
    <property type="match status" value="1"/>
</dbReference>
<evidence type="ECO:0000256" key="9">
    <source>
        <dbReference type="HAMAP-Rule" id="MF_00020"/>
    </source>
</evidence>